<proteinExistence type="predicted"/>
<dbReference type="PROSITE" id="PS51829">
    <property type="entry name" value="P_HOMO_B"/>
    <property type="match status" value="1"/>
</dbReference>
<dbReference type="Pfam" id="PF13583">
    <property type="entry name" value="Reprolysin_4"/>
    <property type="match status" value="1"/>
</dbReference>
<dbReference type="EMBL" id="FNNJ01000001">
    <property type="protein sequence ID" value="SDW22121.1"/>
    <property type="molecule type" value="Genomic_DNA"/>
</dbReference>
<keyword evidence="2 4" id="KW-0732">Signal</keyword>
<evidence type="ECO:0000256" key="2">
    <source>
        <dbReference type="ARBA" id="ARBA00022729"/>
    </source>
</evidence>
<dbReference type="Pfam" id="PF01483">
    <property type="entry name" value="P_proprotein"/>
    <property type="match status" value="1"/>
</dbReference>
<dbReference type="STRING" id="762486.SAMN05444411_101307"/>
<dbReference type="InterPro" id="IPR024079">
    <property type="entry name" value="MetalloPept_cat_dom_sf"/>
</dbReference>
<dbReference type="InterPro" id="IPR002884">
    <property type="entry name" value="P_dom"/>
</dbReference>
<keyword evidence="7" id="KW-1185">Reference proteome</keyword>
<dbReference type="InterPro" id="IPR013783">
    <property type="entry name" value="Ig-like_fold"/>
</dbReference>
<dbReference type="Gene3D" id="3.40.390.10">
    <property type="entry name" value="Collagenase (Catalytic Domain)"/>
    <property type="match status" value="1"/>
</dbReference>
<feature type="domain" description="P/Homo B" evidence="5">
    <location>
        <begin position="835"/>
        <end position="987"/>
    </location>
</feature>
<protein>
    <submittedName>
        <fullName evidence="6">Por secretion system C-terminal sorting domain-containing protein</fullName>
    </submittedName>
</protein>
<evidence type="ECO:0000256" key="1">
    <source>
        <dbReference type="ARBA" id="ARBA00022670"/>
    </source>
</evidence>
<keyword evidence="3" id="KW-0378">Hydrolase</keyword>
<gene>
    <name evidence="6" type="ORF">SAMN05444411_101307</name>
</gene>
<evidence type="ECO:0000313" key="6">
    <source>
        <dbReference type="EMBL" id="SDW22121.1"/>
    </source>
</evidence>
<accession>A0A1H2RRT5</accession>
<evidence type="ECO:0000256" key="4">
    <source>
        <dbReference type="SAM" id="SignalP"/>
    </source>
</evidence>
<sequence length="1284" mass="138779">MKFLLTKRLVYLYSFFFSLFITAQQSSDNIWLKNEVVSKAETKEIFKNSLPDSYKVYQLNVAELKKSLSSAPERGIKSNTVISFPNADGELEKFRVFEASVMHPTLQAKYPNIRSYAGQGIDNPASRIRFSVSHLGFKGMNISAGSNTVIIEPLTKNAGQYIIYNKKENKSPGTFECEVEDELTNRINNSQNTSTAKNADDGILRKYRLAMSATGEYTDYFGGTKADALAAINATMTRVNGVFEVDFNITTELIANTDEVIYIDADTDPYTGTSFNDQLQNTLTDVIGEANYDIGHLVTRGSDNGNAGCIGCVCVDGEKGSGFTSFGSPEGDFFDIDFVAHEMGHQFGANHTWTFNGSEGTGVQMEPGSGSTIMGYAGITGATDVQDHSDPYFHAASIRQVTDYVKTTSCQTDFATGNNVPTADAGMDYTIPKGTAFTLVGDGTDTDGDALSFCWEQIDQNAASSTYPSTTSTTGVSFRSFNPSTIKSRTFPKMETVLAGSTSSQWEAIPNVGRDLNFRLTVRDNVAGGGTNNSDDVLVTVDDATGPFVVTSQATTESWDAGTKKTVTWDVANTDAAPVNCANVNILMSIDNGLTFPITVASNVPNNGSYDVLVPNSTTTEARIKIEAVDNIFFAVNAAKIEIQASEFIMEFESYTKSVCEPNSVVYAFNYKTFLGFTEETTFSADNLPAGTTAVFSPATATADGTRVEMTISGLTNSNIGNYAIAPIGTSATVTKTFEVNLDVYSPTISTTTLLLPANDAVNVLQPYTLSWDNDLNATSYELQISETSDFASIKETATISEAMYDPQLLELNTDYYWKVKSINDCGESSFSEVRKFKTVNIECKFDDNTVSEDIPEIVSEGITKTISTTHNKSILSVIVTVDIVHPNVEDLILKLISPQGTEVTLVSNLAANGANYTSTVFDMEAANSINTGTAPYTGSFIPQGDLSVFNGEESFGDWQLNIVDAGFLNSGSYTSWGIEICGYPIESDDNDNDGVLNDDDLCPNTPDGETVDANGCSNGQLDDDNDGVINSIDVCDGTPAGTIVDETGCEVFMLAENNFSIEVTGETCTDKNNGQINITALENHNYKALINGQTLDFTSTLLIEGLDPGSYELCIEIEEEDYEQCFTIVVEEGTSISGKTTISSNRASFEIEEGEGPFTVLVNGVSVLTTSQSVFNVEVKHGDLISVKTAKDCEGEITKKVSLFNEIVAYPNPTKGSLDIAIPVSQKEVLVQLFNIQSQLILTKTVNSSTGRVNLDLSNLPKGVYIARVEVDGDVKTLKVIRE</sequence>
<dbReference type="SUPFAM" id="SSF55486">
    <property type="entry name" value="Metalloproteases ('zincins'), catalytic domain"/>
    <property type="match status" value="1"/>
</dbReference>
<dbReference type="Pfam" id="PF18962">
    <property type="entry name" value="Por_Secre_tail"/>
    <property type="match status" value="1"/>
</dbReference>
<dbReference type="Proteomes" id="UP000199595">
    <property type="component" value="Unassembled WGS sequence"/>
</dbReference>
<feature type="signal peptide" evidence="4">
    <location>
        <begin position="1"/>
        <end position="23"/>
    </location>
</feature>
<dbReference type="SUPFAM" id="SSF103647">
    <property type="entry name" value="TSP type-3 repeat"/>
    <property type="match status" value="1"/>
</dbReference>
<dbReference type="GO" id="GO:0005509">
    <property type="term" value="F:calcium ion binding"/>
    <property type="evidence" value="ECO:0007669"/>
    <property type="project" value="InterPro"/>
</dbReference>
<dbReference type="InterPro" id="IPR036116">
    <property type="entry name" value="FN3_sf"/>
</dbReference>
<evidence type="ECO:0000259" key="5">
    <source>
        <dbReference type="PROSITE" id="PS51829"/>
    </source>
</evidence>
<dbReference type="GO" id="GO:0004252">
    <property type="term" value="F:serine-type endopeptidase activity"/>
    <property type="evidence" value="ECO:0007669"/>
    <property type="project" value="InterPro"/>
</dbReference>
<organism evidence="6 7">
    <name type="scientific">Lutibacter oricola</name>
    <dbReference type="NCBI Taxonomy" id="762486"/>
    <lineage>
        <taxon>Bacteria</taxon>
        <taxon>Pseudomonadati</taxon>
        <taxon>Bacteroidota</taxon>
        <taxon>Flavobacteriia</taxon>
        <taxon>Flavobacteriales</taxon>
        <taxon>Flavobacteriaceae</taxon>
        <taxon>Lutibacter</taxon>
    </lineage>
</organism>
<evidence type="ECO:0000313" key="7">
    <source>
        <dbReference type="Proteomes" id="UP000199595"/>
    </source>
</evidence>
<dbReference type="NCBIfam" id="TIGR04183">
    <property type="entry name" value="Por_Secre_tail"/>
    <property type="match status" value="1"/>
</dbReference>
<reference evidence="6 7" key="1">
    <citation type="submission" date="2016-10" db="EMBL/GenBank/DDBJ databases">
        <authorList>
            <person name="de Groot N.N."/>
        </authorList>
    </citation>
    <scope>NUCLEOTIDE SEQUENCE [LARGE SCALE GENOMIC DNA]</scope>
    <source>
        <strain evidence="6 7">DSM 24956</strain>
    </source>
</reference>
<evidence type="ECO:0000256" key="3">
    <source>
        <dbReference type="ARBA" id="ARBA00022801"/>
    </source>
</evidence>
<dbReference type="GO" id="GO:0006508">
    <property type="term" value="P:proteolysis"/>
    <property type="evidence" value="ECO:0007669"/>
    <property type="project" value="UniProtKB-KW"/>
</dbReference>
<dbReference type="Gene3D" id="2.60.40.10">
    <property type="entry name" value="Immunoglobulins"/>
    <property type="match status" value="2"/>
</dbReference>
<name>A0A1H2RRT5_9FLAO</name>
<dbReference type="RefSeq" id="WP_175454726.1">
    <property type="nucleotide sequence ID" value="NZ_FNNJ01000001.1"/>
</dbReference>
<dbReference type="InterPro" id="IPR008979">
    <property type="entry name" value="Galactose-bd-like_sf"/>
</dbReference>
<dbReference type="GO" id="GO:0008237">
    <property type="term" value="F:metallopeptidase activity"/>
    <property type="evidence" value="ECO:0007669"/>
    <property type="project" value="InterPro"/>
</dbReference>
<dbReference type="InterPro" id="IPR026444">
    <property type="entry name" value="Secre_tail"/>
</dbReference>
<dbReference type="Gene3D" id="2.60.120.260">
    <property type="entry name" value="Galactose-binding domain-like"/>
    <property type="match status" value="1"/>
</dbReference>
<keyword evidence="1" id="KW-0645">Protease</keyword>
<feature type="chain" id="PRO_5011638818" evidence="4">
    <location>
        <begin position="24"/>
        <end position="1284"/>
    </location>
</feature>
<dbReference type="SUPFAM" id="SSF49265">
    <property type="entry name" value="Fibronectin type III"/>
    <property type="match status" value="1"/>
</dbReference>
<dbReference type="InterPro" id="IPR028974">
    <property type="entry name" value="TSP_type-3_rpt"/>
</dbReference>
<dbReference type="SUPFAM" id="SSF49785">
    <property type="entry name" value="Galactose-binding domain-like"/>
    <property type="match status" value="1"/>
</dbReference>